<feature type="domain" description="YjiS-like" evidence="1">
    <location>
        <begin position="28"/>
        <end position="63"/>
    </location>
</feature>
<keyword evidence="3" id="KW-1185">Reference proteome</keyword>
<evidence type="ECO:0000259" key="1">
    <source>
        <dbReference type="Pfam" id="PF06568"/>
    </source>
</evidence>
<dbReference type="EMBL" id="JAOYFC010000002">
    <property type="protein sequence ID" value="MCV6825301.1"/>
    <property type="molecule type" value="Genomic_DNA"/>
</dbReference>
<dbReference type="Pfam" id="PF06568">
    <property type="entry name" value="YjiS-like"/>
    <property type="match status" value="1"/>
</dbReference>
<protein>
    <submittedName>
        <fullName evidence="2">DUF1127 domain-containing protein</fullName>
    </submittedName>
</protein>
<dbReference type="InterPro" id="IPR009506">
    <property type="entry name" value="YjiS-like"/>
</dbReference>
<dbReference type="Proteomes" id="UP001208041">
    <property type="component" value="Unassembled WGS sequence"/>
</dbReference>
<dbReference type="AlphaFoldDB" id="A0AAE3J2U9"/>
<dbReference type="RefSeq" id="WP_263954154.1">
    <property type="nucleotide sequence ID" value="NZ_JAOYFC010000002.1"/>
</dbReference>
<gene>
    <name evidence="2" type="ORF">OH136_12120</name>
</gene>
<name>A0AAE3J2U9_9RHOB</name>
<comment type="caution">
    <text evidence="2">The sequence shown here is derived from an EMBL/GenBank/DDBJ whole genome shotgun (WGS) entry which is preliminary data.</text>
</comment>
<accession>A0AAE3J2U9</accession>
<organism evidence="2 3">
    <name type="scientific">Halocynthiibacter halioticoli</name>
    <dbReference type="NCBI Taxonomy" id="2986804"/>
    <lineage>
        <taxon>Bacteria</taxon>
        <taxon>Pseudomonadati</taxon>
        <taxon>Pseudomonadota</taxon>
        <taxon>Alphaproteobacteria</taxon>
        <taxon>Rhodobacterales</taxon>
        <taxon>Paracoccaceae</taxon>
        <taxon>Halocynthiibacter</taxon>
    </lineage>
</organism>
<reference evidence="2" key="1">
    <citation type="submission" date="2022-10" db="EMBL/GenBank/DDBJ databases">
        <authorList>
            <person name="Yue Y."/>
        </authorList>
    </citation>
    <scope>NUCLEOTIDE SEQUENCE</scope>
    <source>
        <strain evidence="2">Z654</strain>
    </source>
</reference>
<proteinExistence type="predicted"/>
<evidence type="ECO:0000313" key="3">
    <source>
        <dbReference type="Proteomes" id="UP001208041"/>
    </source>
</evidence>
<evidence type="ECO:0000313" key="2">
    <source>
        <dbReference type="EMBL" id="MCV6825301.1"/>
    </source>
</evidence>
<sequence length="66" mass="7107">MAVTTVDTRSFANGASFAGRTLNYVASVFASLAAWNDARVTRATLNKLSDHELNDIGLCRADIAKF</sequence>